<keyword evidence="2" id="KW-1185">Reference proteome</keyword>
<evidence type="ECO:0000313" key="1">
    <source>
        <dbReference type="EMBL" id="NKE72168.1"/>
    </source>
</evidence>
<proteinExistence type="predicted"/>
<dbReference type="EMBL" id="VTOW01000003">
    <property type="protein sequence ID" value="NKE72168.1"/>
    <property type="molecule type" value="Genomic_DNA"/>
</dbReference>
<reference evidence="1 2" key="1">
    <citation type="journal article" date="2020" name="Nature">
        <title>Bacterial chemolithoautotrophy via manganese oxidation.</title>
        <authorList>
            <person name="Yu H."/>
            <person name="Leadbetter J.R."/>
        </authorList>
    </citation>
    <scope>NUCLEOTIDE SEQUENCE [LARGE SCALE GENOMIC DNA]</scope>
    <source>
        <strain evidence="1 2">Mn-1</strain>
    </source>
</reference>
<gene>
    <name evidence="1" type="ORF">MNODULE_15575</name>
</gene>
<accession>A0A7X6DSD3</accession>
<name>A0A7X6DSD3_9BACT</name>
<evidence type="ECO:0000313" key="2">
    <source>
        <dbReference type="Proteomes" id="UP000534783"/>
    </source>
</evidence>
<organism evidence="1 2">
    <name type="scientific">Candidatus Manganitrophus noduliformans</name>
    <dbReference type="NCBI Taxonomy" id="2606439"/>
    <lineage>
        <taxon>Bacteria</taxon>
        <taxon>Pseudomonadati</taxon>
        <taxon>Nitrospirota</taxon>
        <taxon>Nitrospiria</taxon>
        <taxon>Candidatus Troglogloeales</taxon>
        <taxon>Candidatus Manganitrophaceae</taxon>
        <taxon>Candidatus Manganitrophus</taxon>
    </lineage>
</organism>
<dbReference type="RefSeq" id="WP_168061591.1">
    <property type="nucleotide sequence ID" value="NZ_VTOW01000003.1"/>
</dbReference>
<dbReference type="Proteomes" id="UP000534783">
    <property type="component" value="Unassembled WGS sequence"/>
</dbReference>
<dbReference type="AlphaFoldDB" id="A0A7X6DSD3"/>
<comment type="caution">
    <text evidence="1">The sequence shown here is derived from an EMBL/GenBank/DDBJ whole genome shotgun (WGS) entry which is preliminary data.</text>
</comment>
<protein>
    <submittedName>
        <fullName evidence="1">DUF4145 domain-containing protein</fullName>
    </submittedName>
</protein>
<sequence>MADRSRFAKGIASLDLSHAERAVAFLWYYRQTQEFEERTASELANDLHDEGFPQPNVTRLNRDLGRSRLTIKGRRAGSFQIDVRHVSNLEEKYGQILKTKKVDVQDSVVPGEWVKGTRVYLETLVHQINGSYEYGFYDACAVLCRRLMESLIIEIYIHNSRHHEIQNSGVFLGLEKLIAHIRTDDKLMLGRNTSKTMTEVKQLGDTAAHDRVYITSKQDIDDVLARYRRMIQDLLAACGIRK</sequence>